<feature type="signal peptide" evidence="13">
    <location>
        <begin position="1"/>
        <end position="18"/>
    </location>
</feature>
<keyword evidence="7" id="KW-0540">Nuclease</keyword>
<feature type="chain" id="PRO_5045153768" description="Putative nuclease HARBI1" evidence="13">
    <location>
        <begin position="19"/>
        <end position="194"/>
    </location>
</feature>
<evidence type="ECO:0000313" key="16">
    <source>
        <dbReference type="RefSeq" id="XP_014678045.1"/>
    </source>
</evidence>
<comment type="similarity">
    <text evidence="4">Belongs to the HARBI1 family.</text>
</comment>
<gene>
    <name evidence="16" type="primary">LOC106817854</name>
</gene>
<evidence type="ECO:0000256" key="8">
    <source>
        <dbReference type="ARBA" id="ARBA00022723"/>
    </source>
</evidence>
<dbReference type="InterPro" id="IPR027806">
    <property type="entry name" value="HARBI1_dom"/>
</dbReference>
<evidence type="ECO:0000259" key="14">
    <source>
        <dbReference type="Pfam" id="PF13359"/>
    </source>
</evidence>
<organism evidence="15 16">
    <name type="scientific">Priapulus caudatus</name>
    <name type="common">Priapulid worm</name>
    <dbReference type="NCBI Taxonomy" id="37621"/>
    <lineage>
        <taxon>Eukaryota</taxon>
        <taxon>Metazoa</taxon>
        <taxon>Ecdysozoa</taxon>
        <taxon>Scalidophora</taxon>
        <taxon>Priapulida</taxon>
        <taxon>Priapulimorpha</taxon>
        <taxon>Priapulimorphida</taxon>
        <taxon>Priapulidae</taxon>
        <taxon>Priapulus</taxon>
    </lineage>
</organism>
<proteinExistence type="inferred from homology"/>
<reference evidence="16" key="1">
    <citation type="submission" date="2025-08" db="UniProtKB">
        <authorList>
            <consortium name="RefSeq"/>
        </authorList>
    </citation>
    <scope>IDENTIFICATION</scope>
</reference>
<dbReference type="Pfam" id="PF13359">
    <property type="entry name" value="DDE_Tnp_4"/>
    <property type="match status" value="1"/>
</dbReference>
<dbReference type="GeneID" id="106817854"/>
<evidence type="ECO:0000256" key="12">
    <source>
        <dbReference type="ARBA" id="ARBA00045850"/>
    </source>
</evidence>
<keyword evidence="10" id="KW-0539">Nucleus</keyword>
<dbReference type="InterPro" id="IPR045249">
    <property type="entry name" value="HARBI1-like"/>
</dbReference>
<accession>A0ABM1F0S4</accession>
<evidence type="ECO:0000313" key="15">
    <source>
        <dbReference type="Proteomes" id="UP000695022"/>
    </source>
</evidence>
<keyword evidence="6" id="KW-0963">Cytoplasm</keyword>
<evidence type="ECO:0000256" key="10">
    <source>
        <dbReference type="ARBA" id="ARBA00023242"/>
    </source>
</evidence>
<evidence type="ECO:0000256" key="3">
    <source>
        <dbReference type="ARBA" id="ARBA00004496"/>
    </source>
</evidence>
<dbReference type="PANTHER" id="PTHR22930:SF289">
    <property type="entry name" value="DDE TNP4 DOMAIN-CONTAINING PROTEIN-RELATED"/>
    <property type="match status" value="1"/>
</dbReference>
<evidence type="ECO:0000256" key="6">
    <source>
        <dbReference type="ARBA" id="ARBA00022490"/>
    </source>
</evidence>
<evidence type="ECO:0000256" key="7">
    <source>
        <dbReference type="ARBA" id="ARBA00022722"/>
    </source>
</evidence>
<sequence length="194" mass="21512">MWFQVCITLRFLASGAFYNVIGEAMGVQKATVCRVLDAVLDCLVNVASKWIALPISQDQLAEIKVGFYRKRQFPAVIGCVDGTHVAIRTPPRNEDVFVCRKGFHSINVMLINDHKNRITAVSARFPGSAHDMAVFDCSNIQQRMENGDLQNKGLLLADSGYALRPYLMTPVLIATSQRPRGQIQCCSQGDKGKH</sequence>
<dbReference type="InterPro" id="IPR026103">
    <property type="entry name" value="HARBI1_animal"/>
</dbReference>
<keyword evidence="8" id="KW-0479">Metal-binding</keyword>
<evidence type="ECO:0000256" key="13">
    <source>
        <dbReference type="SAM" id="SignalP"/>
    </source>
</evidence>
<dbReference type="PRINTS" id="PR02086">
    <property type="entry name" value="PUTNUCHARBI1"/>
</dbReference>
<keyword evidence="13" id="KW-0732">Signal</keyword>
<comment type="subcellular location">
    <subcellularLocation>
        <location evidence="3">Cytoplasm</location>
    </subcellularLocation>
    <subcellularLocation>
        <location evidence="2">Nucleus</location>
    </subcellularLocation>
</comment>
<evidence type="ECO:0000256" key="1">
    <source>
        <dbReference type="ARBA" id="ARBA00001968"/>
    </source>
</evidence>
<evidence type="ECO:0000256" key="4">
    <source>
        <dbReference type="ARBA" id="ARBA00006958"/>
    </source>
</evidence>
<evidence type="ECO:0000256" key="2">
    <source>
        <dbReference type="ARBA" id="ARBA00004123"/>
    </source>
</evidence>
<evidence type="ECO:0000256" key="5">
    <source>
        <dbReference type="ARBA" id="ARBA00015519"/>
    </source>
</evidence>
<comment type="cofactor">
    <cofactor evidence="1">
        <name>a divalent metal cation</name>
        <dbReference type="ChEBI" id="CHEBI:60240"/>
    </cofactor>
</comment>
<protein>
    <recommendedName>
        <fullName evidence="5">Putative nuclease HARBI1</fullName>
    </recommendedName>
    <alternativeName>
        <fullName evidence="11">Harbinger transposase-derived nuclease</fullName>
    </alternativeName>
</protein>
<dbReference type="PANTHER" id="PTHR22930">
    <property type="match status" value="1"/>
</dbReference>
<dbReference type="RefSeq" id="XP_014678045.1">
    <property type="nucleotide sequence ID" value="XM_014822559.1"/>
</dbReference>
<comment type="function">
    <text evidence="12">Transposase-derived protein that may have nuclease activity. Does not have transposase activity.</text>
</comment>
<feature type="domain" description="DDE Tnp4" evidence="14">
    <location>
        <begin position="80"/>
        <end position="171"/>
    </location>
</feature>
<keyword evidence="9" id="KW-0378">Hydrolase</keyword>
<keyword evidence="15" id="KW-1185">Reference proteome</keyword>
<dbReference type="Proteomes" id="UP000695022">
    <property type="component" value="Unplaced"/>
</dbReference>
<evidence type="ECO:0000256" key="11">
    <source>
        <dbReference type="ARBA" id="ARBA00030126"/>
    </source>
</evidence>
<name>A0ABM1F0S4_PRICU</name>
<evidence type="ECO:0000256" key="9">
    <source>
        <dbReference type="ARBA" id="ARBA00022801"/>
    </source>
</evidence>